<dbReference type="EMBL" id="JACXZA010000011">
    <property type="protein sequence ID" value="MBD3922708.1"/>
    <property type="molecule type" value="Genomic_DNA"/>
</dbReference>
<keyword evidence="2" id="KW-1185">Reference proteome</keyword>
<reference evidence="1 2" key="1">
    <citation type="submission" date="2020-09" db="EMBL/GenBank/DDBJ databases">
        <title>Paenibacillus sp. strain PR3 16S rRNA gene Genome sequencing and assembly.</title>
        <authorList>
            <person name="Kim J."/>
        </authorList>
    </citation>
    <scope>NUCLEOTIDE SEQUENCE [LARGE SCALE GENOMIC DNA]</scope>
    <source>
        <strain evidence="1 2">PR3</strain>
    </source>
</reference>
<organism evidence="1 2">
    <name type="scientific">Paenibacillus terricola</name>
    <dbReference type="NCBI Taxonomy" id="2763503"/>
    <lineage>
        <taxon>Bacteria</taxon>
        <taxon>Bacillati</taxon>
        <taxon>Bacillota</taxon>
        <taxon>Bacilli</taxon>
        <taxon>Bacillales</taxon>
        <taxon>Paenibacillaceae</taxon>
        <taxon>Paenibacillus</taxon>
    </lineage>
</organism>
<evidence type="ECO:0000313" key="1">
    <source>
        <dbReference type="EMBL" id="MBD3922708.1"/>
    </source>
</evidence>
<comment type="caution">
    <text evidence="1">The sequence shown here is derived from an EMBL/GenBank/DDBJ whole genome shotgun (WGS) entry which is preliminary data.</text>
</comment>
<proteinExistence type="predicted"/>
<gene>
    <name evidence="1" type="ORF">H8B09_28620</name>
</gene>
<dbReference type="Proteomes" id="UP000609346">
    <property type="component" value="Unassembled WGS sequence"/>
</dbReference>
<name>A0ABR8N3I1_9BACL</name>
<accession>A0ABR8N3I1</accession>
<dbReference type="RefSeq" id="WP_191207014.1">
    <property type="nucleotide sequence ID" value="NZ_JACXZA010000011.1"/>
</dbReference>
<sequence>MMNMNKDEQLTKYLVQFCYTCDRAHECTNEAATAHCMTMKQYEAGYTTTQDETLELLRWYEQI</sequence>
<protein>
    <submittedName>
        <fullName evidence="1">Uncharacterized protein</fullName>
    </submittedName>
</protein>
<evidence type="ECO:0000313" key="2">
    <source>
        <dbReference type="Proteomes" id="UP000609346"/>
    </source>
</evidence>